<feature type="compositionally biased region" description="Acidic residues" evidence="2">
    <location>
        <begin position="447"/>
        <end position="456"/>
    </location>
</feature>
<dbReference type="InterPro" id="IPR036249">
    <property type="entry name" value="Thioredoxin-like_sf"/>
</dbReference>
<reference evidence="4 5" key="1">
    <citation type="submission" date="2020-04" db="EMBL/GenBank/DDBJ databases">
        <title>Perkinsus olseni comparative genomics.</title>
        <authorList>
            <person name="Bogema D.R."/>
        </authorList>
    </citation>
    <scope>NUCLEOTIDE SEQUENCE [LARGE SCALE GENOMIC DNA]</scope>
    <source>
        <strain evidence="4">00978-12</strain>
    </source>
</reference>
<dbReference type="Pfam" id="PF08373">
    <property type="entry name" value="RAP"/>
    <property type="match status" value="1"/>
</dbReference>
<feature type="domain" description="RAP" evidence="3">
    <location>
        <begin position="78"/>
        <end position="151"/>
    </location>
</feature>
<dbReference type="PROSITE" id="PS51286">
    <property type="entry name" value="RAP"/>
    <property type="match status" value="1"/>
</dbReference>
<sequence>MWIRSPSGNAKIALRRVHRIDMEADRAVEKYPEDAHPLRLPKFITQLSVILRKLKVAHFVRARRGPFTFDILERDRRLIWECNNFDRHYGRTPSCVMLEGSIIPRSSFDKLATRRLEERILKAMGYRIVQVPFWHWRRVTLKSRRIDMIRMSRFIALRDFRERHMAQGDADQYSDPTKFNARECALDTFQYIGENFFKAQKPSKAWMLSGAGLNLIMALVPGTTEWEDIHVRLGNFAPRPLDPSGNDIQQSVDDCVDDELEKIRAKRLGEMKRKAVKEKEADTGGKIKDIGRQEFVTEVNESSKTSVVVVHLANLHEARSRRLDESLSFLAKTKRTVKFVRGFYQDLIIGFPALRLPAVVVYFDGKCVKQLIGKEVWTSRVIASPTLVWKTLGISKIDQDEQDSGSDSSGSDDERGRFRMRVRRDVKHEINERLDRRDRSSRREDDRSDDDDDENEKEYANLNLQDALRG</sequence>
<feature type="region of interest" description="Disordered" evidence="2">
    <location>
        <begin position="399"/>
        <end position="470"/>
    </location>
</feature>
<proteinExistence type="inferred from homology"/>
<dbReference type="Gene3D" id="3.40.30.10">
    <property type="entry name" value="Glutaredoxin"/>
    <property type="match status" value="1"/>
</dbReference>
<evidence type="ECO:0000256" key="1">
    <source>
        <dbReference type="ARBA" id="ARBA00009686"/>
    </source>
</evidence>
<dbReference type="PANTHER" id="PTHR45809:SF3">
    <property type="entry name" value="VIRAL IAP-ASSOCIATED FACTOR HOMOLOG"/>
    <property type="match status" value="1"/>
</dbReference>
<dbReference type="InterPro" id="IPR051498">
    <property type="entry name" value="Phosducin-like_chap/apop_reg"/>
</dbReference>
<dbReference type="GO" id="GO:0005737">
    <property type="term" value="C:cytoplasm"/>
    <property type="evidence" value="ECO:0007669"/>
    <property type="project" value="TreeGrafter"/>
</dbReference>
<dbReference type="OrthoDB" id="443345at2759"/>
<dbReference type="EMBL" id="JABANP010000432">
    <property type="protein sequence ID" value="KAF4682440.1"/>
    <property type="molecule type" value="Genomic_DNA"/>
</dbReference>
<evidence type="ECO:0000313" key="4">
    <source>
        <dbReference type="EMBL" id="KAF4682440.1"/>
    </source>
</evidence>
<dbReference type="GO" id="GO:0006457">
    <property type="term" value="P:protein folding"/>
    <property type="evidence" value="ECO:0007669"/>
    <property type="project" value="TreeGrafter"/>
</dbReference>
<gene>
    <name evidence="4" type="ORF">FOZ60_010577</name>
</gene>
<dbReference type="AlphaFoldDB" id="A0A7J6NG41"/>
<protein>
    <recommendedName>
        <fullName evidence="3">RAP domain-containing protein</fullName>
    </recommendedName>
</protein>
<dbReference type="PANTHER" id="PTHR45809">
    <property type="entry name" value="VIRAL IAP-ASSOCIATED FACTOR HOMOLOG"/>
    <property type="match status" value="1"/>
</dbReference>
<evidence type="ECO:0000256" key="2">
    <source>
        <dbReference type="SAM" id="MobiDB-lite"/>
    </source>
</evidence>
<evidence type="ECO:0000313" key="5">
    <source>
        <dbReference type="Proteomes" id="UP000541610"/>
    </source>
</evidence>
<dbReference type="SUPFAM" id="SSF52833">
    <property type="entry name" value="Thioredoxin-like"/>
    <property type="match status" value="1"/>
</dbReference>
<dbReference type="InterPro" id="IPR013584">
    <property type="entry name" value="RAP"/>
</dbReference>
<comment type="similarity">
    <text evidence="1">Belongs to the phosducin family.</text>
</comment>
<organism evidence="4 5">
    <name type="scientific">Perkinsus olseni</name>
    <name type="common">Perkinsus atlanticus</name>
    <dbReference type="NCBI Taxonomy" id="32597"/>
    <lineage>
        <taxon>Eukaryota</taxon>
        <taxon>Sar</taxon>
        <taxon>Alveolata</taxon>
        <taxon>Perkinsozoa</taxon>
        <taxon>Perkinsea</taxon>
        <taxon>Perkinsida</taxon>
        <taxon>Perkinsidae</taxon>
        <taxon>Perkinsus</taxon>
    </lineage>
</organism>
<dbReference type="Proteomes" id="UP000541610">
    <property type="component" value="Unassembled WGS sequence"/>
</dbReference>
<comment type="caution">
    <text evidence="4">The sequence shown here is derived from an EMBL/GenBank/DDBJ whole genome shotgun (WGS) entry which is preliminary data.</text>
</comment>
<evidence type="ECO:0000259" key="3">
    <source>
        <dbReference type="PROSITE" id="PS51286"/>
    </source>
</evidence>
<feature type="compositionally biased region" description="Basic and acidic residues" evidence="2">
    <location>
        <begin position="426"/>
        <end position="446"/>
    </location>
</feature>
<name>A0A7J6NG41_PEROL</name>
<accession>A0A7J6NG41</accession>